<accession>A0A6I2UNF6</accession>
<keyword evidence="2" id="KW-1185">Reference proteome</keyword>
<gene>
    <name evidence="1" type="ORF">FYJ78_00775</name>
</gene>
<dbReference type="Proteomes" id="UP000430222">
    <property type="component" value="Unassembled WGS sequence"/>
</dbReference>
<protein>
    <submittedName>
        <fullName evidence="1">Uncharacterized protein</fullName>
    </submittedName>
</protein>
<dbReference type="AlphaFoldDB" id="A0A6I2UNF6"/>
<evidence type="ECO:0000313" key="1">
    <source>
        <dbReference type="EMBL" id="MSV23748.1"/>
    </source>
</evidence>
<proteinExistence type="predicted"/>
<organism evidence="1 2">
    <name type="scientific">Selenomonas montiformis</name>
    <dbReference type="NCBI Taxonomy" id="2652285"/>
    <lineage>
        <taxon>Bacteria</taxon>
        <taxon>Bacillati</taxon>
        <taxon>Bacillota</taxon>
        <taxon>Negativicutes</taxon>
        <taxon>Selenomonadales</taxon>
        <taxon>Selenomonadaceae</taxon>
        <taxon>Selenomonas</taxon>
    </lineage>
</organism>
<evidence type="ECO:0000313" key="2">
    <source>
        <dbReference type="Proteomes" id="UP000430222"/>
    </source>
</evidence>
<sequence length="281" mass="32041">MVLPLLGGMPDRAEAGWYWLSSDDHYSKYFDPESVVVTNQVDTARGLVPTEIQVWTKTAYSYGGAQETLQNYGLNRKITNPASLAYSTAQLLIRPQYRTVRYLQESFYDSAGNVIWSRSDGTEREKEITSQQFDEAFYDAAVDQAFHQSAETERAAAKDRWTTIYDEASADGVRVHITADTTTMRMRGDNLVYWAWQETKDANGKVVEIQFLKMAVNLPQATAKIISGKSWTAQTGWQSMDESLDGQYRMISKTSSEYKMIRALRSYVQANSKWVNRYSLE</sequence>
<dbReference type="EMBL" id="VUNL01000001">
    <property type="protein sequence ID" value="MSV23748.1"/>
    <property type="molecule type" value="Genomic_DNA"/>
</dbReference>
<comment type="caution">
    <text evidence="1">The sequence shown here is derived from an EMBL/GenBank/DDBJ whole genome shotgun (WGS) entry which is preliminary data.</text>
</comment>
<name>A0A6I2UNF6_9FIRM</name>
<reference evidence="1 2" key="1">
    <citation type="submission" date="2019-08" db="EMBL/GenBank/DDBJ databases">
        <title>In-depth cultivation of the pig gut microbiome towards novel bacterial diversity and tailored functional studies.</title>
        <authorList>
            <person name="Wylensek D."/>
            <person name="Hitch T.C.A."/>
            <person name="Clavel T."/>
        </authorList>
    </citation>
    <scope>NUCLEOTIDE SEQUENCE [LARGE SCALE GENOMIC DNA]</scope>
    <source>
        <strain evidence="2">WCA-380-WT-3B3</strain>
    </source>
</reference>